<proteinExistence type="inferred from homology"/>
<evidence type="ECO:0000256" key="1">
    <source>
        <dbReference type="ARBA" id="ARBA00000402"/>
    </source>
</evidence>
<dbReference type="NCBIfam" id="NF000801">
    <property type="entry name" value="PRK00055.1-3"/>
    <property type="match status" value="1"/>
</dbReference>
<accession>A0A832ZXZ0</accession>
<feature type="binding site" evidence="9">
    <location>
        <position position="139"/>
    </location>
    <ligand>
        <name>Zn(2+)</name>
        <dbReference type="ChEBI" id="CHEBI:29105"/>
        <label>1</label>
        <note>catalytic</note>
    </ligand>
</feature>
<feature type="binding site" evidence="9">
    <location>
        <position position="64"/>
    </location>
    <ligand>
        <name>Zn(2+)</name>
        <dbReference type="ChEBI" id="CHEBI:29105"/>
        <label>2</label>
        <note>catalytic</note>
    </ligand>
</feature>
<keyword evidence="7 9" id="KW-0378">Hydrolase</keyword>
<dbReference type="InterPro" id="IPR036866">
    <property type="entry name" value="RibonucZ/Hydroxyglut_hydro"/>
</dbReference>
<dbReference type="GO" id="GO:0042781">
    <property type="term" value="F:3'-tRNA processing endoribonuclease activity"/>
    <property type="evidence" value="ECO:0007669"/>
    <property type="project" value="UniProtKB-UniRule"/>
</dbReference>
<evidence type="ECO:0000256" key="7">
    <source>
        <dbReference type="ARBA" id="ARBA00022801"/>
    </source>
</evidence>
<dbReference type="AlphaFoldDB" id="A0A832ZXZ0"/>
<dbReference type="CDD" id="cd07717">
    <property type="entry name" value="RNaseZ_ZiPD-like_MBL-fold"/>
    <property type="match status" value="1"/>
</dbReference>
<comment type="caution">
    <text evidence="11">The sequence shown here is derived from an EMBL/GenBank/DDBJ whole genome shotgun (WGS) entry which is preliminary data.</text>
</comment>
<evidence type="ECO:0000256" key="8">
    <source>
        <dbReference type="ARBA" id="ARBA00022833"/>
    </source>
</evidence>
<organism evidence="11 12">
    <name type="scientific">Methanothermococcus okinawensis</name>
    <dbReference type="NCBI Taxonomy" id="155863"/>
    <lineage>
        <taxon>Archaea</taxon>
        <taxon>Methanobacteriati</taxon>
        <taxon>Methanobacteriota</taxon>
        <taxon>Methanomada group</taxon>
        <taxon>Methanococci</taxon>
        <taxon>Methanococcales</taxon>
        <taxon>Methanococcaceae</taxon>
        <taxon>Methanothermococcus</taxon>
    </lineage>
</organism>
<evidence type="ECO:0000313" key="11">
    <source>
        <dbReference type="EMBL" id="HIQ32158.1"/>
    </source>
</evidence>
<keyword evidence="3 9" id="KW-0819">tRNA processing</keyword>
<feature type="binding site" evidence="9">
    <location>
        <position position="269"/>
    </location>
    <ligand>
        <name>Zn(2+)</name>
        <dbReference type="ChEBI" id="CHEBI:29105"/>
        <label>2</label>
        <note>catalytic</note>
    </ligand>
</feature>
<feature type="binding site" evidence="9">
    <location>
        <position position="65"/>
    </location>
    <ligand>
        <name>Zn(2+)</name>
        <dbReference type="ChEBI" id="CHEBI:29105"/>
        <label>2</label>
        <note>catalytic</note>
    </ligand>
</feature>
<keyword evidence="4 9" id="KW-0540">Nuclease</keyword>
<dbReference type="EMBL" id="DQVW01000023">
    <property type="protein sequence ID" value="HIQ32158.1"/>
    <property type="molecule type" value="Genomic_DNA"/>
</dbReference>
<sequence length="330" mass="37304">MKIVFLGTGSSIPTKKRNQPSVALKYNGDVLLFDCGEGTQRQMVHTDISPMKIKYIFISHLHGDHIFGISGLLQSMGLNKRTTPIHIYGPPETEDVIRSMMRLGFHTTFEIHIHEIPVDSPQCILDGEKYQVYSYPMKHSVPTLGYIFKEKKKPQLDIKRAMELGVKMGPDLRRLKEGYPVIAKDGKKVYPEDVLLPPKRGVSVAYSGDTLPVKGFGEFIRSLDCRILIHEATFDSTKKDHALETMHSTVEDAINIGCIAKVEKLILTHLSARYDEDMDIYLKEVETLKEEKNLDIIVAEDLMEYPLIPKEVGNLGVNVSYHLKVSKVIL</sequence>
<evidence type="ECO:0000256" key="4">
    <source>
        <dbReference type="ARBA" id="ARBA00022722"/>
    </source>
</evidence>
<name>A0A832ZXZ0_9EURY</name>
<comment type="function">
    <text evidence="9">Zinc phosphodiesterase, which displays some tRNA 3'-processing endonuclease activity. Probably involved in tRNA maturation, by removing a 3'-trailer from precursor tRNA.</text>
</comment>
<feature type="binding site" evidence="9">
    <location>
        <position position="60"/>
    </location>
    <ligand>
        <name>Zn(2+)</name>
        <dbReference type="ChEBI" id="CHEBI:29105"/>
        <label>1</label>
        <note>catalytic</note>
    </ligand>
</feature>
<dbReference type="SMART" id="SM00849">
    <property type="entry name" value="Lactamase_B"/>
    <property type="match status" value="1"/>
</dbReference>
<keyword evidence="8 9" id="KW-0862">Zinc</keyword>
<dbReference type="Pfam" id="PF23023">
    <property type="entry name" value="Anti-Pycsar_Apyc1"/>
    <property type="match status" value="1"/>
</dbReference>
<comment type="similarity">
    <text evidence="9">Belongs to the RNase Z family.</text>
</comment>
<dbReference type="InterPro" id="IPR001279">
    <property type="entry name" value="Metallo-B-lactamas"/>
</dbReference>
<reference evidence="11" key="1">
    <citation type="journal article" date="2020" name="ISME J.">
        <title>Gammaproteobacteria mediating utilization of methyl-, sulfur- and petroleum organic compounds in deep ocean hydrothermal plumes.</title>
        <authorList>
            <person name="Zhou Z."/>
            <person name="Liu Y."/>
            <person name="Pan J."/>
            <person name="Cron B.R."/>
            <person name="Toner B.M."/>
            <person name="Anantharaman K."/>
            <person name="Breier J.A."/>
            <person name="Dick G.J."/>
            <person name="Li M."/>
        </authorList>
    </citation>
    <scope>NUCLEOTIDE SEQUENCE</scope>
    <source>
        <strain evidence="11">SZUA-1534</strain>
    </source>
</reference>
<feature type="domain" description="Metallo-beta-lactamase" evidence="10">
    <location>
        <begin position="18"/>
        <end position="269"/>
    </location>
</feature>
<dbReference type="Proteomes" id="UP000623215">
    <property type="component" value="Unassembled WGS sequence"/>
</dbReference>
<comment type="subunit">
    <text evidence="2 9">Homodimer.</text>
</comment>
<feature type="binding site" evidence="9">
    <location>
        <position position="209"/>
    </location>
    <ligand>
        <name>Zn(2+)</name>
        <dbReference type="ChEBI" id="CHEBI:29105"/>
        <label>2</label>
        <note>catalytic</note>
    </ligand>
</feature>
<evidence type="ECO:0000256" key="3">
    <source>
        <dbReference type="ARBA" id="ARBA00022694"/>
    </source>
</evidence>
<gene>
    <name evidence="9 11" type="primary">rnz</name>
    <name evidence="11" type="ORF">EYH55_01575</name>
</gene>
<dbReference type="InterPro" id="IPR013471">
    <property type="entry name" value="RNase_Z/BN"/>
</dbReference>
<keyword evidence="6 9" id="KW-0255">Endonuclease</keyword>
<comment type="catalytic activity">
    <reaction evidence="1 9">
        <text>Endonucleolytic cleavage of RNA, removing extra 3' nucleotides from tRNA precursor, generating 3' termini of tRNAs. A 3'-hydroxy group is left at the tRNA terminus and a 5'-phosphoryl group is left at the trailer molecule.</text>
        <dbReference type="EC" id="3.1.26.11"/>
    </reaction>
</comment>
<dbReference type="GO" id="GO:0042802">
    <property type="term" value="F:identical protein binding"/>
    <property type="evidence" value="ECO:0007669"/>
    <property type="project" value="UniProtKB-ARBA"/>
</dbReference>
<feature type="binding site" evidence="9">
    <location>
        <position position="62"/>
    </location>
    <ligand>
        <name>Zn(2+)</name>
        <dbReference type="ChEBI" id="CHEBI:29105"/>
        <label>1</label>
        <note>catalytic</note>
    </ligand>
</feature>
<evidence type="ECO:0000256" key="5">
    <source>
        <dbReference type="ARBA" id="ARBA00022723"/>
    </source>
</evidence>
<feature type="binding site" evidence="9">
    <location>
        <position position="209"/>
    </location>
    <ligand>
        <name>Zn(2+)</name>
        <dbReference type="ChEBI" id="CHEBI:29105"/>
        <label>1</label>
        <note>catalytic</note>
    </ligand>
</feature>
<comment type="cofactor">
    <cofactor evidence="9">
        <name>Zn(2+)</name>
        <dbReference type="ChEBI" id="CHEBI:29105"/>
    </cofactor>
    <text evidence="9">Binds 2 Zn(2+) ions.</text>
</comment>
<evidence type="ECO:0000256" key="6">
    <source>
        <dbReference type="ARBA" id="ARBA00022759"/>
    </source>
</evidence>
<evidence type="ECO:0000256" key="2">
    <source>
        <dbReference type="ARBA" id="ARBA00011738"/>
    </source>
</evidence>
<keyword evidence="5 9" id="KW-0479">Metal-binding</keyword>
<dbReference type="NCBIfam" id="TIGR02651">
    <property type="entry name" value="RNase_Z"/>
    <property type="match status" value="1"/>
</dbReference>
<dbReference type="PANTHER" id="PTHR46018">
    <property type="entry name" value="ZINC PHOSPHODIESTERASE ELAC PROTEIN 1"/>
    <property type="match status" value="1"/>
</dbReference>
<dbReference type="HAMAP" id="MF_01818">
    <property type="entry name" value="RNase_Z_BN"/>
    <property type="match status" value="1"/>
</dbReference>
<dbReference type="Gene3D" id="3.60.15.10">
    <property type="entry name" value="Ribonuclease Z/Hydroxyacylglutathione hydrolase-like"/>
    <property type="match status" value="1"/>
</dbReference>
<dbReference type="EC" id="3.1.26.11" evidence="9"/>
<evidence type="ECO:0000259" key="10">
    <source>
        <dbReference type="SMART" id="SM00849"/>
    </source>
</evidence>
<feature type="active site" description="Proton acceptor" evidence="9">
    <location>
        <position position="64"/>
    </location>
</feature>
<evidence type="ECO:0000256" key="9">
    <source>
        <dbReference type="HAMAP-Rule" id="MF_01818"/>
    </source>
</evidence>
<dbReference type="SUPFAM" id="SSF56281">
    <property type="entry name" value="Metallo-hydrolase/oxidoreductase"/>
    <property type="match status" value="1"/>
</dbReference>
<dbReference type="PANTHER" id="PTHR46018:SF2">
    <property type="entry name" value="ZINC PHOSPHODIESTERASE ELAC PROTEIN 1"/>
    <property type="match status" value="1"/>
</dbReference>
<evidence type="ECO:0000313" key="12">
    <source>
        <dbReference type="Proteomes" id="UP000623215"/>
    </source>
</evidence>
<dbReference type="GO" id="GO:0008270">
    <property type="term" value="F:zinc ion binding"/>
    <property type="evidence" value="ECO:0007669"/>
    <property type="project" value="UniProtKB-UniRule"/>
</dbReference>
<dbReference type="FunFam" id="3.60.15.10:FF:000002">
    <property type="entry name" value="Ribonuclease Z"/>
    <property type="match status" value="1"/>
</dbReference>
<protein>
    <recommendedName>
        <fullName evidence="9">Ribonuclease Z</fullName>
        <shortName evidence="9">RNase Z</shortName>
        <ecNumber evidence="9">3.1.26.11</ecNumber>
    </recommendedName>
    <alternativeName>
        <fullName evidence="9">tRNA 3 endonuclease</fullName>
    </alternativeName>
    <alternativeName>
        <fullName evidence="9">tRNase Z</fullName>
    </alternativeName>
</protein>